<accession>A0AAP0PWE4</accession>
<evidence type="ECO:0000313" key="3">
    <source>
        <dbReference type="Proteomes" id="UP001417504"/>
    </source>
</evidence>
<keyword evidence="1" id="KW-0812">Transmembrane</keyword>
<evidence type="ECO:0000256" key="1">
    <source>
        <dbReference type="SAM" id="Phobius"/>
    </source>
</evidence>
<dbReference type="GO" id="GO:0004817">
    <property type="term" value="F:cysteine-tRNA ligase activity"/>
    <property type="evidence" value="ECO:0007669"/>
    <property type="project" value="TreeGrafter"/>
</dbReference>
<dbReference type="Gene3D" id="1.20.120.1910">
    <property type="entry name" value="Cysteine-tRNA ligase, C-terminal anti-codon recognition domain"/>
    <property type="match status" value="1"/>
</dbReference>
<keyword evidence="1" id="KW-0472">Membrane</keyword>
<sequence length="219" mass="25557">MSTHYRSPVNYSISQLEIASDSVYYIYQTLYDCEEALSLFKDRFPEESNPKVEKLTSETQDCIKKLRSDFQIKMSDDLHATEILNSTLQETFRLINKSLESLKKKKQQQRALFHSLGAIEREVNVILDVLGLCHHQLIWKYMQFCIFFYSLAKFCFFLTSHLIGFAATERQGIEKSRVSSGYCFDELGNGNNLETVYLRSRSNLWPHTGLCFKEDMKKP</sequence>
<protein>
    <submittedName>
        <fullName evidence="2">Uncharacterized protein</fullName>
    </submittedName>
</protein>
<dbReference type="EMBL" id="JBBNAE010000001">
    <property type="protein sequence ID" value="KAK9155261.1"/>
    <property type="molecule type" value="Genomic_DNA"/>
</dbReference>
<keyword evidence="3" id="KW-1185">Reference proteome</keyword>
<dbReference type="GO" id="GO:0006423">
    <property type="term" value="P:cysteinyl-tRNA aminoacylation"/>
    <property type="evidence" value="ECO:0007669"/>
    <property type="project" value="TreeGrafter"/>
</dbReference>
<comment type="caution">
    <text evidence="2">The sequence shown here is derived from an EMBL/GenBank/DDBJ whole genome shotgun (WGS) entry which is preliminary data.</text>
</comment>
<dbReference type="PANTHER" id="PTHR10890">
    <property type="entry name" value="CYSTEINYL-TRNA SYNTHETASE"/>
    <property type="match status" value="1"/>
</dbReference>
<reference evidence="2 3" key="1">
    <citation type="submission" date="2024-01" db="EMBL/GenBank/DDBJ databases">
        <title>Genome assemblies of Stephania.</title>
        <authorList>
            <person name="Yang L."/>
        </authorList>
    </citation>
    <scope>NUCLEOTIDE SEQUENCE [LARGE SCALE GENOMIC DNA]</scope>
    <source>
        <strain evidence="2">QJT</strain>
        <tissue evidence="2">Leaf</tissue>
    </source>
</reference>
<proteinExistence type="predicted"/>
<dbReference type="InterPro" id="IPR024909">
    <property type="entry name" value="Cys-tRNA/MSH_ligase"/>
</dbReference>
<feature type="transmembrane region" description="Helical" evidence="1">
    <location>
        <begin position="146"/>
        <end position="167"/>
    </location>
</feature>
<dbReference type="GO" id="GO:0005524">
    <property type="term" value="F:ATP binding"/>
    <property type="evidence" value="ECO:0007669"/>
    <property type="project" value="TreeGrafter"/>
</dbReference>
<dbReference type="AlphaFoldDB" id="A0AAP0PWE4"/>
<name>A0AAP0PWE4_9MAGN</name>
<evidence type="ECO:0000313" key="2">
    <source>
        <dbReference type="EMBL" id="KAK9155261.1"/>
    </source>
</evidence>
<dbReference type="PANTHER" id="PTHR10890:SF26">
    <property type="entry name" value="CYSTEINE--TRNA LIGASE 1, CYTOPLASMIC-RELATED"/>
    <property type="match status" value="1"/>
</dbReference>
<dbReference type="Proteomes" id="UP001417504">
    <property type="component" value="Unassembled WGS sequence"/>
</dbReference>
<organism evidence="2 3">
    <name type="scientific">Stephania japonica</name>
    <dbReference type="NCBI Taxonomy" id="461633"/>
    <lineage>
        <taxon>Eukaryota</taxon>
        <taxon>Viridiplantae</taxon>
        <taxon>Streptophyta</taxon>
        <taxon>Embryophyta</taxon>
        <taxon>Tracheophyta</taxon>
        <taxon>Spermatophyta</taxon>
        <taxon>Magnoliopsida</taxon>
        <taxon>Ranunculales</taxon>
        <taxon>Menispermaceae</taxon>
        <taxon>Menispermoideae</taxon>
        <taxon>Cissampelideae</taxon>
        <taxon>Stephania</taxon>
    </lineage>
</organism>
<dbReference type="GO" id="GO:0005737">
    <property type="term" value="C:cytoplasm"/>
    <property type="evidence" value="ECO:0007669"/>
    <property type="project" value="TreeGrafter"/>
</dbReference>
<keyword evidence="1" id="KW-1133">Transmembrane helix</keyword>
<gene>
    <name evidence="2" type="ORF">Sjap_002741</name>
</gene>